<dbReference type="GeneID" id="59352391"/>
<dbReference type="CDD" id="cd18186">
    <property type="entry name" value="BTB_POZ_ZBTB_KLHL-like"/>
    <property type="match status" value="1"/>
</dbReference>
<evidence type="ECO:0000259" key="2">
    <source>
        <dbReference type="PROSITE" id="PS50097"/>
    </source>
</evidence>
<name>A0A8H6RZG5_9AGAR</name>
<accession>A0A8H6RZG5</accession>
<comment type="caution">
    <text evidence="3">The sequence shown here is derived from an EMBL/GenBank/DDBJ whole genome shotgun (WGS) entry which is preliminary data.</text>
</comment>
<feature type="compositionally biased region" description="Pro residues" evidence="1">
    <location>
        <begin position="53"/>
        <end position="65"/>
    </location>
</feature>
<dbReference type="PROSITE" id="PS50097">
    <property type="entry name" value="BTB"/>
    <property type="match status" value="1"/>
</dbReference>
<dbReference type="AlphaFoldDB" id="A0A8H6RZG5"/>
<dbReference type="RefSeq" id="XP_037213431.1">
    <property type="nucleotide sequence ID" value="XM_037369875.1"/>
</dbReference>
<dbReference type="Proteomes" id="UP000636479">
    <property type="component" value="Unassembled WGS sequence"/>
</dbReference>
<gene>
    <name evidence="3" type="ORF">MIND_01343300</name>
</gene>
<evidence type="ECO:0000313" key="3">
    <source>
        <dbReference type="EMBL" id="KAF7289702.1"/>
    </source>
</evidence>
<feature type="domain" description="BTB" evidence="2">
    <location>
        <begin position="107"/>
        <end position="181"/>
    </location>
</feature>
<reference evidence="3" key="1">
    <citation type="submission" date="2020-05" db="EMBL/GenBank/DDBJ databases">
        <title>Mycena genomes resolve the evolution of fungal bioluminescence.</title>
        <authorList>
            <person name="Tsai I.J."/>
        </authorList>
    </citation>
    <scope>NUCLEOTIDE SEQUENCE</scope>
    <source>
        <strain evidence="3">171206Taipei</strain>
    </source>
</reference>
<evidence type="ECO:0000256" key="1">
    <source>
        <dbReference type="SAM" id="MobiDB-lite"/>
    </source>
</evidence>
<sequence length="435" mass="47737">MSTRTRRVSERDDASPSASASTRPNRRQRVGSVAGPSTPPTPTPSSSATLRPQPRPLTQPRPLSAPFPTLLPLSQPASSSAAPIVGLATVSASTPGFRDGHFYKMDGNCIVRVGDTLFKIHKHLLAPESDEHALFGALLALALEDSEGDSDERPIILEGDTPDDLRAYLRFLYSNPLQLRDENITVADLPQLAVAGRFANKYRIESFEEWVKLVVTGKLSQPDALRGCSDEAFLELLRFSQTCAAPILTESVFSAWARHKLGAGADVAGVVARMLTLNGCTGDVKTMVGVMHYAQLLSLNQARPLPEPRVSDLYTPIHISSTSLGDTQHLRLLQAHRSLSLSWARITDHLLFHIQLCSNQCPTSAVCHNAWRTAVRVALLAAPDQPDYDQMLRTLQEMPLQACVDTKNRTAGVLREVGREWTRRASVRYHTCRLS</sequence>
<evidence type="ECO:0000313" key="4">
    <source>
        <dbReference type="Proteomes" id="UP000636479"/>
    </source>
</evidence>
<protein>
    <submittedName>
        <fullName evidence="3">BTB domain-containing protein</fullName>
    </submittedName>
</protein>
<dbReference type="EMBL" id="JACAZF010000016">
    <property type="protein sequence ID" value="KAF7289702.1"/>
    <property type="molecule type" value="Genomic_DNA"/>
</dbReference>
<keyword evidence="4" id="KW-1185">Reference proteome</keyword>
<dbReference type="InterPro" id="IPR000210">
    <property type="entry name" value="BTB/POZ_dom"/>
</dbReference>
<dbReference type="OrthoDB" id="3157337at2759"/>
<dbReference type="Gene3D" id="3.30.710.10">
    <property type="entry name" value="Potassium Channel Kv1.1, Chain A"/>
    <property type="match status" value="1"/>
</dbReference>
<feature type="region of interest" description="Disordered" evidence="1">
    <location>
        <begin position="1"/>
        <end position="71"/>
    </location>
</feature>
<dbReference type="InterPro" id="IPR011333">
    <property type="entry name" value="SKP1/BTB/POZ_sf"/>
</dbReference>
<proteinExistence type="predicted"/>
<dbReference type="SUPFAM" id="SSF54695">
    <property type="entry name" value="POZ domain"/>
    <property type="match status" value="1"/>
</dbReference>
<organism evidence="3 4">
    <name type="scientific">Mycena indigotica</name>
    <dbReference type="NCBI Taxonomy" id="2126181"/>
    <lineage>
        <taxon>Eukaryota</taxon>
        <taxon>Fungi</taxon>
        <taxon>Dikarya</taxon>
        <taxon>Basidiomycota</taxon>
        <taxon>Agaricomycotina</taxon>
        <taxon>Agaricomycetes</taxon>
        <taxon>Agaricomycetidae</taxon>
        <taxon>Agaricales</taxon>
        <taxon>Marasmiineae</taxon>
        <taxon>Mycenaceae</taxon>
        <taxon>Mycena</taxon>
    </lineage>
</organism>